<evidence type="ECO:0000256" key="1">
    <source>
        <dbReference type="SAM" id="Phobius"/>
    </source>
</evidence>
<dbReference type="RefSeq" id="WP_216131711.1">
    <property type="nucleotide sequence ID" value="NZ_CP064782.1"/>
</dbReference>
<dbReference type="NCBIfam" id="TIGR02532">
    <property type="entry name" value="IV_pilin_GFxxxE"/>
    <property type="match status" value="1"/>
</dbReference>
<sequence length="177" mass="17475">MKRNKQQGFTLIELVVVIIILGILAAVALPRFVNLQEQARYAKLQGAVAAVRAASSLYHATCLTQAGTSTGTACPADSGTAISINMEGTSVTGIAQYPTADSAGILAAAGVAGGNSVGTGVDYVISGGGTAAGNTLTIAVPGATGSTCQFTYQAATVASNVVVAPVVTLPSTTSPCI</sequence>
<keyword evidence="1" id="KW-0472">Membrane</keyword>
<dbReference type="InterPro" id="IPR012902">
    <property type="entry name" value="N_methyl_site"/>
</dbReference>
<dbReference type="AlphaFoldDB" id="A0A975XVJ9"/>
<dbReference type="Proteomes" id="UP000683428">
    <property type="component" value="Chromosome"/>
</dbReference>
<dbReference type="PROSITE" id="PS00409">
    <property type="entry name" value="PROKAR_NTER_METHYL"/>
    <property type="match status" value="1"/>
</dbReference>
<dbReference type="EMBL" id="CP064782">
    <property type="protein sequence ID" value="QWT49921.1"/>
    <property type="molecule type" value="Genomic_DNA"/>
</dbReference>
<evidence type="ECO:0000313" key="3">
    <source>
        <dbReference type="Proteomes" id="UP000683428"/>
    </source>
</evidence>
<reference evidence="2" key="1">
    <citation type="submission" date="2020-11" db="EMBL/GenBank/DDBJ databases">
        <title>Azospira inquinata sp. nov.</title>
        <authorList>
            <person name="Moe W.M."/>
            <person name="Mikes M.C."/>
        </authorList>
    </citation>
    <scope>NUCLEOTIDE SEQUENCE</scope>
    <source>
        <strain evidence="2">Azo-3</strain>
    </source>
</reference>
<dbReference type="KEGG" id="aiq:Azoinq_04770"/>
<organism evidence="2 3">
    <name type="scientific">Azospira inquinata</name>
    <dbReference type="NCBI Taxonomy" id="2785627"/>
    <lineage>
        <taxon>Bacteria</taxon>
        <taxon>Pseudomonadati</taxon>
        <taxon>Pseudomonadota</taxon>
        <taxon>Betaproteobacteria</taxon>
        <taxon>Rhodocyclales</taxon>
        <taxon>Rhodocyclaceae</taxon>
        <taxon>Azospira</taxon>
    </lineage>
</organism>
<accession>A0A975XVJ9</accession>
<gene>
    <name evidence="2" type="ORF">Azoinq_04770</name>
</gene>
<dbReference type="PANTHER" id="PTHR30093:SF7">
    <property type="entry name" value="MSHA MAJOR PILIN SUBUNIT MSHA"/>
    <property type="match status" value="1"/>
</dbReference>
<protein>
    <submittedName>
        <fullName evidence="2">Type II secretion system protein</fullName>
    </submittedName>
</protein>
<keyword evidence="1" id="KW-0812">Transmembrane</keyword>
<name>A0A975XVJ9_9RHOO</name>
<dbReference type="Pfam" id="PF07963">
    <property type="entry name" value="N_methyl"/>
    <property type="match status" value="1"/>
</dbReference>
<keyword evidence="3" id="KW-1185">Reference proteome</keyword>
<evidence type="ECO:0000313" key="2">
    <source>
        <dbReference type="EMBL" id="QWT49921.1"/>
    </source>
</evidence>
<feature type="transmembrane region" description="Helical" evidence="1">
    <location>
        <begin position="12"/>
        <end position="33"/>
    </location>
</feature>
<keyword evidence="1" id="KW-1133">Transmembrane helix</keyword>
<proteinExistence type="predicted"/>
<dbReference type="PANTHER" id="PTHR30093">
    <property type="entry name" value="GENERAL SECRETION PATHWAY PROTEIN G"/>
    <property type="match status" value="1"/>
</dbReference>